<accession>A0ABR9S338</accession>
<comment type="caution">
    <text evidence="2">The sequence shown here is derived from an EMBL/GenBank/DDBJ whole genome shotgun (WGS) entry which is preliminary data.</text>
</comment>
<reference evidence="2 3" key="1">
    <citation type="submission" date="2020-10" db="EMBL/GenBank/DDBJ databases">
        <title>Ramlibacter sp. HM2 16S ribosomal RNA gene Genome sequencing and assembly.</title>
        <authorList>
            <person name="Kang M."/>
        </authorList>
    </citation>
    <scope>NUCLEOTIDE SEQUENCE [LARGE SCALE GENOMIC DNA]</scope>
    <source>
        <strain evidence="2 3">HM2</strain>
    </source>
</reference>
<organism evidence="2 3">
    <name type="scientific">Ramlibacter pallidus</name>
    <dbReference type="NCBI Taxonomy" id="2780087"/>
    <lineage>
        <taxon>Bacteria</taxon>
        <taxon>Pseudomonadati</taxon>
        <taxon>Pseudomonadota</taxon>
        <taxon>Betaproteobacteria</taxon>
        <taxon>Burkholderiales</taxon>
        <taxon>Comamonadaceae</taxon>
        <taxon>Ramlibacter</taxon>
    </lineage>
</organism>
<evidence type="ECO:0008006" key="4">
    <source>
        <dbReference type="Google" id="ProtNLM"/>
    </source>
</evidence>
<evidence type="ECO:0000313" key="3">
    <source>
        <dbReference type="Proteomes" id="UP000806285"/>
    </source>
</evidence>
<gene>
    <name evidence="2" type="ORF">IM787_09960</name>
</gene>
<dbReference type="EMBL" id="JADDIV010000003">
    <property type="protein sequence ID" value="MBE7367893.1"/>
    <property type="molecule type" value="Genomic_DNA"/>
</dbReference>
<feature type="chain" id="PRO_5047288779" description="DUF4148 domain-containing protein" evidence="1">
    <location>
        <begin position="20"/>
        <end position="76"/>
    </location>
</feature>
<proteinExistence type="predicted"/>
<evidence type="ECO:0000256" key="1">
    <source>
        <dbReference type="SAM" id="SignalP"/>
    </source>
</evidence>
<keyword evidence="1" id="KW-0732">Signal</keyword>
<sequence length="76" mass="8158">MKYLAASLAVACATTNVGAAPPPNPHVVHLREVLQQYHPGSAPSPRALSASERAELRRQLLEQAAPSIPPKRQGKR</sequence>
<protein>
    <recommendedName>
        <fullName evidence="4">DUF4148 domain-containing protein</fullName>
    </recommendedName>
</protein>
<evidence type="ECO:0000313" key="2">
    <source>
        <dbReference type="EMBL" id="MBE7367893.1"/>
    </source>
</evidence>
<dbReference type="Proteomes" id="UP000806285">
    <property type="component" value="Unassembled WGS sequence"/>
</dbReference>
<name>A0ABR9S338_9BURK</name>
<dbReference type="RefSeq" id="WP_193676519.1">
    <property type="nucleotide sequence ID" value="NZ_JADDIV010000003.1"/>
</dbReference>
<feature type="signal peptide" evidence="1">
    <location>
        <begin position="1"/>
        <end position="19"/>
    </location>
</feature>
<keyword evidence="3" id="KW-1185">Reference proteome</keyword>